<gene>
    <name evidence="1" type="ORF">CPT_Muldoon_063</name>
</gene>
<accession>A0A5P8PH69</accession>
<protein>
    <submittedName>
        <fullName evidence="1">Uncharacterized protein</fullName>
    </submittedName>
</protein>
<evidence type="ECO:0000313" key="1">
    <source>
        <dbReference type="EMBL" id="QFR56019.1"/>
    </source>
</evidence>
<organism evidence="1 2">
    <name type="scientific">Serratia phage Muldoon</name>
    <dbReference type="NCBI Taxonomy" id="2601678"/>
    <lineage>
        <taxon>Viruses</taxon>
        <taxon>Duplodnaviria</taxon>
        <taxon>Heunggongvirae</taxon>
        <taxon>Uroviricota</taxon>
        <taxon>Caudoviricetes</taxon>
        <taxon>Muldoonvirus</taxon>
        <taxon>Muldoonvirus muldoon</taxon>
    </lineage>
</organism>
<evidence type="ECO:0000313" key="2">
    <source>
        <dbReference type="Proteomes" id="UP000326777"/>
    </source>
</evidence>
<proteinExistence type="predicted"/>
<reference evidence="2" key="1">
    <citation type="submission" date="2019-06" db="EMBL/GenBank/DDBJ databases">
        <title>Complete genome sequence of Serratia marcescens phage Muldoon.</title>
        <authorList>
            <person name="Campbell S."/>
            <person name="Atkinson C."/>
            <person name="Moreland R."/>
            <person name="Liu M."/>
            <person name="Ramsey J."/>
            <person name="Leavitt J."/>
        </authorList>
    </citation>
    <scope>NUCLEOTIDE SEQUENCE [LARGE SCALE GENOMIC DNA]</scope>
</reference>
<keyword evidence="2" id="KW-1185">Reference proteome</keyword>
<sequence>MTEFKSSLTEGDVEIGQIYELVAFPGIKHRKIGLTTTMVLNADGSDNSVDIIHPLDKVILCIDDLVKGKQ</sequence>
<dbReference type="EMBL" id="MN095771">
    <property type="protein sequence ID" value="QFR56019.1"/>
    <property type="molecule type" value="Genomic_DNA"/>
</dbReference>
<dbReference type="Proteomes" id="UP000326777">
    <property type="component" value="Genome"/>
</dbReference>
<name>A0A5P8PH69_9CAUD</name>